<accession>A0A225V373</accession>
<evidence type="ECO:0000259" key="4">
    <source>
        <dbReference type="Pfam" id="PF13359"/>
    </source>
</evidence>
<dbReference type="GO" id="GO:0046872">
    <property type="term" value="F:metal ion binding"/>
    <property type="evidence" value="ECO:0007669"/>
    <property type="project" value="UniProtKB-KW"/>
</dbReference>
<feature type="domain" description="DDE Tnp4" evidence="4">
    <location>
        <begin position="165"/>
        <end position="281"/>
    </location>
</feature>
<protein>
    <recommendedName>
        <fullName evidence="4">DDE Tnp4 domain-containing protein</fullName>
    </recommendedName>
</protein>
<dbReference type="EMBL" id="NBNE01008017">
    <property type="protein sequence ID" value="OWY99960.1"/>
    <property type="molecule type" value="Genomic_DNA"/>
</dbReference>
<dbReference type="Pfam" id="PF13359">
    <property type="entry name" value="DDE_Tnp_4"/>
    <property type="match status" value="1"/>
</dbReference>
<dbReference type="InterPro" id="IPR027806">
    <property type="entry name" value="HARBI1_dom"/>
</dbReference>
<reference evidence="6" key="1">
    <citation type="submission" date="2017-03" db="EMBL/GenBank/DDBJ databases">
        <title>Phytopthora megakarya and P. palmivora, two closely related causual agents of cacao black pod achieved similar genome size and gene model numbers by different mechanisms.</title>
        <authorList>
            <person name="Ali S."/>
            <person name="Shao J."/>
            <person name="Larry D.J."/>
            <person name="Kronmiller B."/>
            <person name="Shen D."/>
            <person name="Strem M.D."/>
            <person name="Melnick R.L."/>
            <person name="Guiltinan M.J."/>
            <person name="Tyler B.M."/>
            <person name="Meinhardt L.W."/>
            <person name="Bailey B.A."/>
        </authorList>
    </citation>
    <scope>NUCLEOTIDE SEQUENCE [LARGE SCALE GENOMIC DNA]</scope>
    <source>
        <strain evidence="6">zdho120</strain>
    </source>
</reference>
<comment type="caution">
    <text evidence="5">The sequence shown here is derived from an EMBL/GenBank/DDBJ whole genome shotgun (WGS) entry which is preliminary data.</text>
</comment>
<feature type="compositionally biased region" description="Low complexity" evidence="3">
    <location>
        <begin position="98"/>
        <end position="120"/>
    </location>
</feature>
<dbReference type="OrthoDB" id="2415966at2759"/>
<sequence length="290" mass="32792">MPRISSRRGELPVLFCGLRDVRFDPDACSDAHALEDYRFTCQELKQLVSLMNIPHVVITNAGGRVLGVEALAMMYYRLSYPGKLSCIRKQFGRSDCSSGKTRVSSTTTSTPKTTTLTFKPSRTRQTGSSIESLCLFTIPKRLFAGRENERGGFVRCKMLSIASQSETGKTYRSGHKRRHCLNYQGVCAPNGRLHDVTMLTKNMLMPYLSSHPVLKKRGILIYGDPAYGIDDLLCSAYMDAHVRSAEKRFNEIMSKSRVSAEWLFSIIKQKWAFLDWNKKLKILLTPVGRM</sequence>
<name>A0A225V373_9STRA</name>
<keyword evidence="6" id="KW-1185">Reference proteome</keyword>
<evidence type="ECO:0000256" key="2">
    <source>
        <dbReference type="ARBA" id="ARBA00022723"/>
    </source>
</evidence>
<evidence type="ECO:0000256" key="1">
    <source>
        <dbReference type="ARBA" id="ARBA00001968"/>
    </source>
</evidence>
<evidence type="ECO:0000313" key="5">
    <source>
        <dbReference type="EMBL" id="OWY99960.1"/>
    </source>
</evidence>
<organism evidence="5 6">
    <name type="scientific">Phytophthora megakarya</name>
    <dbReference type="NCBI Taxonomy" id="4795"/>
    <lineage>
        <taxon>Eukaryota</taxon>
        <taxon>Sar</taxon>
        <taxon>Stramenopiles</taxon>
        <taxon>Oomycota</taxon>
        <taxon>Peronosporomycetes</taxon>
        <taxon>Peronosporales</taxon>
        <taxon>Peronosporaceae</taxon>
        <taxon>Phytophthora</taxon>
    </lineage>
</organism>
<evidence type="ECO:0000313" key="6">
    <source>
        <dbReference type="Proteomes" id="UP000198211"/>
    </source>
</evidence>
<dbReference type="AlphaFoldDB" id="A0A225V373"/>
<feature type="non-terminal residue" evidence="5">
    <location>
        <position position="290"/>
    </location>
</feature>
<proteinExistence type="predicted"/>
<feature type="region of interest" description="Disordered" evidence="3">
    <location>
        <begin position="98"/>
        <end position="122"/>
    </location>
</feature>
<keyword evidence="2" id="KW-0479">Metal-binding</keyword>
<dbReference type="STRING" id="4795.A0A225V373"/>
<dbReference type="Proteomes" id="UP000198211">
    <property type="component" value="Unassembled WGS sequence"/>
</dbReference>
<gene>
    <name evidence="5" type="ORF">PHMEG_00028950</name>
</gene>
<comment type="cofactor">
    <cofactor evidence="1">
        <name>a divalent metal cation</name>
        <dbReference type="ChEBI" id="CHEBI:60240"/>
    </cofactor>
</comment>
<evidence type="ECO:0000256" key="3">
    <source>
        <dbReference type="SAM" id="MobiDB-lite"/>
    </source>
</evidence>